<proteinExistence type="predicted"/>
<feature type="transmembrane region" description="Helical" evidence="1">
    <location>
        <begin position="240"/>
        <end position="261"/>
    </location>
</feature>
<evidence type="ECO:0000313" key="2">
    <source>
        <dbReference type="EMBL" id="GGI04624.1"/>
    </source>
</evidence>
<comment type="caution">
    <text evidence="2">The sequence shown here is derived from an EMBL/GenBank/DDBJ whole genome shotgun (WGS) entry which is preliminary data.</text>
</comment>
<keyword evidence="1" id="KW-0812">Transmembrane</keyword>
<protein>
    <recommendedName>
        <fullName evidence="4">Integral membrane protein</fullName>
    </recommendedName>
</protein>
<evidence type="ECO:0000256" key="1">
    <source>
        <dbReference type="SAM" id="Phobius"/>
    </source>
</evidence>
<dbReference type="Proteomes" id="UP000632535">
    <property type="component" value="Unassembled WGS sequence"/>
</dbReference>
<organism evidence="2 3">
    <name type="scientific">Isoptericola cucumis</name>
    <dbReference type="NCBI Taxonomy" id="1776856"/>
    <lineage>
        <taxon>Bacteria</taxon>
        <taxon>Bacillati</taxon>
        <taxon>Actinomycetota</taxon>
        <taxon>Actinomycetes</taxon>
        <taxon>Micrococcales</taxon>
        <taxon>Promicromonosporaceae</taxon>
        <taxon>Isoptericola</taxon>
    </lineage>
</organism>
<evidence type="ECO:0000313" key="3">
    <source>
        <dbReference type="Proteomes" id="UP000632535"/>
    </source>
</evidence>
<accession>A0ABQ2B2W1</accession>
<sequence length="332" mass="35580">MPGMVRRAVTAVLLVLAVLVTVVTIPARYVEHTVLDTEGYLEVVGPLASEPAVQEAVSAAITREVTAQIDVQALVDDALSNAAGRERVPDALTRLSPVVGPALANQVDTMIARAADRLVQSQAFVTLWISANEVGHGTAARVLEDRSGEYLDIENGVVSVPLDPFVEEVRDRLVDRGLTIAERIEPQGRSITLFESDDLAAVSDGVTWLDRLTPWLPVIVLALVAAAAWVAGAGRRLRTVAVAAGVIALVMLVLQAGVQIGNTRALDALTLQDTGMEAVRLALDAFLTPLRGEIWRVFWVSAVVSVVCFAWPWAWPRARRLASSRRTPAPAA</sequence>
<keyword evidence="3" id="KW-1185">Reference proteome</keyword>
<keyword evidence="1" id="KW-0472">Membrane</keyword>
<name>A0ABQ2B2W1_9MICO</name>
<feature type="transmembrane region" description="Helical" evidence="1">
    <location>
        <begin position="294"/>
        <end position="315"/>
    </location>
</feature>
<reference evidence="3" key="1">
    <citation type="journal article" date="2019" name="Int. J. Syst. Evol. Microbiol.">
        <title>The Global Catalogue of Microorganisms (GCM) 10K type strain sequencing project: providing services to taxonomists for standard genome sequencing and annotation.</title>
        <authorList>
            <consortium name="The Broad Institute Genomics Platform"/>
            <consortium name="The Broad Institute Genome Sequencing Center for Infectious Disease"/>
            <person name="Wu L."/>
            <person name="Ma J."/>
        </authorList>
    </citation>
    <scope>NUCLEOTIDE SEQUENCE [LARGE SCALE GENOMIC DNA]</scope>
    <source>
        <strain evidence="3">CCM 8653</strain>
    </source>
</reference>
<feature type="transmembrane region" description="Helical" evidence="1">
    <location>
        <begin position="215"/>
        <end position="233"/>
    </location>
</feature>
<dbReference type="EMBL" id="BMDG01000001">
    <property type="protein sequence ID" value="GGI04624.1"/>
    <property type="molecule type" value="Genomic_DNA"/>
</dbReference>
<gene>
    <name evidence="2" type="ORF">GCM10007368_02090</name>
</gene>
<evidence type="ECO:0008006" key="4">
    <source>
        <dbReference type="Google" id="ProtNLM"/>
    </source>
</evidence>
<keyword evidence="1" id="KW-1133">Transmembrane helix</keyword>